<organism evidence="2 3">
    <name type="scientific">Jiangella asiatica</name>
    <dbReference type="NCBI Taxonomy" id="2530372"/>
    <lineage>
        <taxon>Bacteria</taxon>
        <taxon>Bacillati</taxon>
        <taxon>Actinomycetota</taxon>
        <taxon>Actinomycetes</taxon>
        <taxon>Jiangellales</taxon>
        <taxon>Jiangellaceae</taxon>
        <taxon>Jiangella</taxon>
    </lineage>
</organism>
<evidence type="ECO:0000313" key="3">
    <source>
        <dbReference type="Proteomes" id="UP000294739"/>
    </source>
</evidence>
<keyword evidence="3" id="KW-1185">Reference proteome</keyword>
<evidence type="ECO:0000313" key="2">
    <source>
        <dbReference type="EMBL" id="TDE08050.1"/>
    </source>
</evidence>
<comment type="caution">
    <text evidence="2">The sequence shown here is derived from an EMBL/GenBank/DDBJ whole genome shotgun (WGS) entry which is preliminary data.</text>
</comment>
<evidence type="ECO:0000256" key="1">
    <source>
        <dbReference type="SAM" id="Phobius"/>
    </source>
</evidence>
<gene>
    <name evidence="2" type="ORF">E1269_19095</name>
</gene>
<keyword evidence="1" id="KW-1133">Transmembrane helix</keyword>
<proteinExistence type="predicted"/>
<dbReference type="EMBL" id="SMKZ01000028">
    <property type="protein sequence ID" value="TDE08050.1"/>
    <property type="molecule type" value="Genomic_DNA"/>
</dbReference>
<dbReference type="InParanoid" id="A0A4R5D826"/>
<accession>A0A4R5D826</accession>
<dbReference type="Proteomes" id="UP000294739">
    <property type="component" value="Unassembled WGS sequence"/>
</dbReference>
<dbReference type="AlphaFoldDB" id="A0A4R5D826"/>
<dbReference type="Pfam" id="PF12277">
    <property type="entry name" value="DUF3618"/>
    <property type="match status" value="1"/>
</dbReference>
<reference evidence="2 3" key="1">
    <citation type="submission" date="2019-03" db="EMBL/GenBank/DDBJ databases">
        <title>Draft genome sequences of novel Actinobacteria.</title>
        <authorList>
            <person name="Sahin N."/>
            <person name="Ay H."/>
            <person name="Saygin H."/>
        </authorList>
    </citation>
    <scope>NUCLEOTIDE SEQUENCE [LARGE SCALE GENOMIC DNA]</scope>
    <source>
        <strain evidence="2 3">5K138</strain>
    </source>
</reference>
<sequence>MPLAPEVQAEIDRRGRSAAQIQRDIAARTERLAANVDELSARLAPSRLVKDGVAGVKARVTTRDGNPRFEVLGAIAGAAVVVGLLLWRARRR</sequence>
<dbReference type="OrthoDB" id="5193679at2"/>
<name>A0A4R5D826_9ACTN</name>
<keyword evidence="1" id="KW-0472">Membrane</keyword>
<protein>
    <submittedName>
        <fullName evidence="2">DUF3618 domain-containing protein</fullName>
    </submittedName>
</protein>
<keyword evidence="1" id="KW-0812">Transmembrane</keyword>
<feature type="transmembrane region" description="Helical" evidence="1">
    <location>
        <begin position="69"/>
        <end position="87"/>
    </location>
</feature>
<dbReference type="InterPro" id="IPR022062">
    <property type="entry name" value="DUF3618"/>
</dbReference>